<gene>
    <name evidence="2" type="ORF">DARMORV10_C04P38000.1</name>
</gene>
<accession>A0A816JNQ3</accession>
<keyword evidence="1" id="KW-0812">Transmembrane</keyword>
<organism evidence="2">
    <name type="scientific">Brassica napus</name>
    <name type="common">Rape</name>
    <dbReference type="NCBI Taxonomy" id="3708"/>
    <lineage>
        <taxon>Eukaryota</taxon>
        <taxon>Viridiplantae</taxon>
        <taxon>Streptophyta</taxon>
        <taxon>Embryophyta</taxon>
        <taxon>Tracheophyta</taxon>
        <taxon>Spermatophyta</taxon>
        <taxon>Magnoliopsida</taxon>
        <taxon>eudicotyledons</taxon>
        <taxon>Gunneridae</taxon>
        <taxon>Pentapetalae</taxon>
        <taxon>rosids</taxon>
        <taxon>malvids</taxon>
        <taxon>Brassicales</taxon>
        <taxon>Brassicaceae</taxon>
        <taxon>Brassiceae</taxon>
        <taxon>Brassica</taxon>
    </lineage>
</organism>
<evidence type="ECO:0000313" key="2">
    <source>
        <dbReference type="EMBL" id="CAF1852809.1"/>
    </source>
</evidence>
<protein>
    <submittedName>
        <fullName evidence="2">(rape) hypothetical protein</fullName>
    </submittedName>
</protein>
<dbReference type="EMBL" id="HG994368">
    <property type="protein sequence ID" value="CAF1852809.1"/>
    <property type="molecule type" value="Genomic_DNA"/>
</dbReference>
<dbReference type="AlphaFoldDB" id="A0A816JNQ3"/>
<feature type="transmembrane region" description="Helical" evidence="1">
    <location>
        <begin position="12"/>
        <end position="31"/>
    </location>
</feature>
<dbReference type="Proteomes" id="UP001295469">
    <property type="component" value="Chromosome C04"/>
</dbReference>
<reference evidence="2" key="1">
    <citation type="submission" date="2021-01" db="EMBL/GenBank/DDBJ databases">
        <authorList>
            <consortium name="Genoscope - CEA"/>
            <person name="William W."/>
        </authorList>
    </citation>
    <scope>NUCLEOTIDE SEQUENCE</scope>
</reference>
<sequence>MRVLNKLRLRVLFDFIFFLNITCMQLVSVSLEC</sequence>
<evidence type="ECO:0000256" key="1">
    <source>
        <dbReference type="SAM" id="Phobius"/>
    </source>
</evidence>
<keyword evidence="1" id="KW-0472">Membrane</keyword>
<proteinExistence type="predicted"/>
<keyword evidence="1" id="KW-1133">Transmembrane helix</keyword>
<name>A0A816JNQ3_BRANA</name>